<dbReference type="AlphaFoldDB" id="A0A6J4U479"/>
<evidence type="ECO:0000313" key="2">
    <source>
        <dbReference type="EMBL" id="CAA9540262.1"/>
    </source>
</evidence>
<name>A0A6J4U479_9BACT</name>
<dbReference type="EMBL" id="CADCWF010000037">
    <property type="protein sequence ID" value="CAA9540262.1"/>
    <property type="molecule type" value="Genomic_DNA"/>
</dbReference>
<feature type="non-terminal residue" evidence="2">
    <location>
        <position position="69"/>
    </location>
</feature>
<organism evidence="2">
    <name type="scientific">uncultured Thermomicrobiales bacterium</name>
    <dbReference type="NCBI Taxonomy" id="1645740"/>
    <lineage>
        <taxon>Bacteria</taxon>
        <taxon>Pseudomonadati</taxon>
        <taxon>Thermomicrobiota</taxon>
        <taxon>Thermomicrobia</taxon>
        <taxon>Thermomicrobiales</taxon>
        <taxon>environmental samples</taxon>
    </lineage>
</organism>
<feature type="region of interest" description="Disordered" evidence="1">
    <location>
        <begin position="38"/>
        <end position="69"/>
    </location>
</feature>
<proteinExistence type="predicted"/>
<feature type="region of interest" description="Disordered" evidence="1">
    <location>
        <begin position="1"/>
        <end position="23"/>
    </location>
</feature>
<gene>
    <name evidence="2" type="ORF">AVDCRST_MAG59-729</name>
</gene>
<feature type="non-terminal residue" evidence="2">
    <location>
        <position position="1"/>
    </location>
</feature>
<sequence>GRRRGRVGGSPPRPSPAGGPPRTVAIVPLGHRIGYEFGWSRRDGARRHAPGVGQTRRDRNGSGGRRQRL</sequence>
<evidence type="ECO:0000256" key="1">
    <source>
        <dbReference type="SAM" id="MobiDB-lite"/>
    </source>
</evidence>
<protein>
    <submittedName>
        <fullName evidence="2">Uncharacterized protein</fullName>
    </submittedName>
</protein>
<accession>A0A6J4U479</accession>
<reference evidence="2" key="1">
    <citation type="submission" date="2020-02" db="EMBL/GenBank/DDBJ databases">
        <authorList>
            <person name="Meier V. D."/>
        </authorList>
    </citation>
    <scope>NUCLEOTIDE SEQUENCE</scope>
    <source>
        <strain evidence="2">AVDCRST_MAG59</strain>
    </source>
</reference>